<organism evidence="1 2">
    <name type="scientific">Scleroderma citrinum Foug A</name>
    <dbReference type="NCBI Taxonomy" id="1036808"/>
    <lineage>
        <taxon>Eukaryota</taxon>
        <taxon>Fungi</taxon>
        <taxon>Dikarya</taxon>
        <taxon>Basidiomycota</taxon>
        <taxon>Agaricomycotina</taxon>
        <taxon>Agaricomycetes</taxon>
        <taxon>Agaricomycetidae</taxon>
        <taxon>Boletales</taxon>
        <taxon>Sclerodermatineae</taxon>
        <taxon>Sclerodermataceae</taxon>
        <taxon>Scleroderma</taxon>
    </lineage>
</organism>
<keyword evidence="2" id="KW-1185">Reference proteome</keyword>
<protein>
    <submittedName>
        <fullName evidence="1">Uncharacterized protein</fullName>
    </submittedName>
</protein>
<dbReference type="HOGENOM" id="CLU_2851036_0_0_1"/>
<dbReference type="InParanoid" id="A0A0C3CTW1"/>
<proteinExistence type="predicted"/>
<name>A0A0C3CTW1_9AGAM</name>
<dbReference type="Proteomes" id="UP000053989">
    <property type="component" value="Unassembled WGS sequence"/>
</dbReference>
<dbReference type="EMBL" id="KN822229">
    <property type="protein sequence ID" value="KIM52015.1"/>
    <property type="molecule type" value="Genomic_DNA"/>
</dbReference>
<evidence type="ECO:0000313" key="1">
    <source>
        <dbReference type="EMBL" id="KIM52015.1"/>
    </source>
</evidence>
<reference evidence="1 2" key="1">
    <citation type="submission" date="2014-04" db="EMBL/GenBank/DDBJ databases">
        <authorList>
            <consortium name="DOE Joint Genome Institute"/>
            <person name="Kuo A."/>
            <person name="Kohler A."/>
            <person name="Nagy L.G."/>
            <person name="Floudas D."/>
            <person name="Copeland A."/>
            <person name="Barry K.W."/>
            <person name="Cichocki N."/>
            <person name="Veneault-Fourrey C."/>
            <person name="LaButti K."/>
            <person name="Lindquist E.A."/>
            <person name="Lipzen A."/>
            <person name="Lundell T."/>
            <person name="Morin E."/>
            <person name="Murat C."/>
            <person name="Sun H."/>
            <person name="Tunlid A."/>
            <person name="Henrissat B."/>
            <person name="Grigoriev I.V."/>
            <person name="Hibbett D.S."/>
            <person name="Martin F."/>
            <person name="Nordberg H.P."/>
            <person name="Cantor M.N."/>
            <person name="Hua S.X."/>
        </authorList>
    </citation>
    <scope>NUCLEOTIDE SEQUENCE [LARGE SCALE GENOMIC DNA]</scope>
    <source>
        <strain evidence="1 2">Foug A</strain>
    </source>
</reference>
<sequence>MKPIGCQINSKGKSRQIEQKRGSCWEGHMYLDEIQVDGNGNPDLIDMGIKRWHSRTLYRRNLITS</sequence>
<accession>A0A0C3CTW1</accession>
<evidence type="ECO:0000313" key="2">
    <source>
        <dbReference type="Proteomes" id="UP000053989"/>
    </source>
</evidence>
<reference evidence="2" key="2">
    <citation type="submission" date="2015-01" db="EMBL/GenBank/DDBJ databases">
        <title>Evolutionary Origins and Diversification of the Mycorrhizal Mutualists.</title>
        <authorList>
            <consortium name="DOE Joint Genome Institute"/>
            <consortium name="Mycorrhizal Genomics Consortium"/>
            <person name="Kohler A."/>
            <person name="Kuo A."/>
            <person name="Nagy L.G."/>
            <person name="Floudas D."/>
            <person name="Copeland A."/>
            <person name="Barry K.W."/>
            <person name="Cichocki N."/>
            <person name="Veneault-Fourrey C."/>
            <person name="LaButti K."/>
            <person name="Lindquist E.A."/>
            <person name="Lipzen A."/>
            <person name="Lundell T."/>
            <person name="Morin E."/>
            <person name="Murat C."/>
            <person name="Riley R."/>
            <person name="Ohm R."/>
            <person name="Sun H."/>
            <person name="Tunlid A."/>
            <person name="Henrissat B."/>
            <person name="Grigoriev I.V."/>
            <person name="Hibbett D.S."/>
            <person name="Martin F."/>
        </authorList>
    </citation>
    <scope>NUCLEOTIDE SEQUENCE [LARGE SCALE GENOMIC DNA]</scope>
    <source>
        <strain evidence="2">Foug A</strain>
    </source>
</reference>
<dbReference type="AlphaFoldDB" id="A0A0C3CTW1"/>
<gene>
    <name evidence="1" type="ORF">SCLCIDRAFT_1224114</name>
</gene>